<evidence type="ECO:0000256" key="2">
    <source>
        <dbReference type="ARBA" id="ARBA00023002"/>
    </source>
</evidence>
<dbReference type="CDD" id="cd00667">
    <property type="entry name" value="ring_hydroxylating_dioxygenases_beta"/>
    <property type="match status" value="1"/>
</dbReference>
<dbReference type="Proteomes" id="UP000292445">
    <property type="component" value="Unassembled WGS sequence"/>
</dbReference>
<gene>
    <name evidence="3" type="ORF">EV675_3927</name>
</gene>
<dbReference type="InterPro" id="IPR032710">
    <property type="entry name" value="NTF2-like_dom_sf"/>
</dbReference>
<evidence type="ECO:0000256" key="1">
    <source>
        <dbReference type="ARBA" id="ARBA00009570"/>
    </source>
</evidence>
<evidence type="ECO:0000313" key="4">
    <source>
        <dbReference type="Proteomes" id="UP000292445"/>
    </source>
</evidence>
<organism evidence="3 4">
    <name type="scientific">Pigmentiphaga kullae</name>
    <dbReference type="NCBI Taxonomy" id="151784"/>
    <lineage>
        <taxon>Bacteria</taxon>
        <taxon>Pseudomonadati</taxon>
        <taxon>Pseudomonadota</taxon>
        <taxon>Betaproteobacteria</taxon>
        <taxon>Burkholderiales</taxon>
        <taxon>Alcaligenaceae</taxon>
        <taxon>Pigmentiphaga</taxon>
    </lineage>
</organism>
<dbReference type="InterPro" id="IPR000391">
    <property type="entry name" value="Rng_hydr_dOase-bsu"/>
</dbReference>
<accession>A0A4V2F364</accession>
<dbReference type="EMBL" id="SGXC01000002">
    <property type="protein sequence ID" value="RZS81304.1"/>
    <property type="molecule type" value="Genomic_DNA"/>
</dbReference>
<dbReference type="OrthoDB" id="2674149at2"/>
<keyword evidence="3" id="KW-0223">Dioxygenase</keyword>
<dbReference type="AlphaFoldDB" id="A0A4V2F364"/>
<protein>
    <submittedName>
        <fullName evidence="3">Terephthalate 1,2-dioxygenase beta subunit</fullName>
    </submittedName>
</protein>
<proteinExistence type="inferred from homology"/>
<dbReference type="GO" id="GO:0051213">
    <property type="term" value="F:dioxygenase activity"/>
    <property type="evidence" value="ECO:0007669"/>
    <property type="project" value="UniProtKB-KW"/>
</dbReference>
<dbReference type="Gene3D" id="3.10.450.50">
    <property type="match status" value="1"/>
</dbReference>
<name>A0A4V2F364_9BURK</name>
<evidence type="ECO:0000313" key="3">
    <source>
        <dbReference type="EMBL" id="RZS81304.1"/>
    </source>
</evidence>
<comment type="similarity">
    <text evidence="1">Belongs to the bacterial ring-hydroxylating dioxygenase beta subunit family.</text>
</comment>
<dbReference type="SUPFAM" id="SSF54427">
    <property type="entry name" value="NTF2-like"/>
    <property type="match status" value="1"/>
</dbReference>
<comment type="caution">
    <text evidence="3">The sequence shown here is derived from an EMBL/GenBank/DDBJ whole genome shotgun (WGS) entry which is preliminary data.</text>
</comment>
<dbReference type="RefSeq" id="WP_130358986.1">
    <property type="nucleotide sequence ID" value="NZ_SGXC01000002.1"/>
</dbReference>
<keyword evidence="4" id="KW-1185">Reference proteome</keyword>
<keyword evidence="2" id="KW-0560">Oxidoreductase</keyword>
<dbReference type="Pfam" id="PF00866">
    <property type="entry name" value="Ring_hydroxyl_B"/>
    <property type="match status" value="1"/>
</dbReference>
<sequence length="157" mass="17713">MAEFTQERLGTLNAAYARCIDNDEVEAWPAFFEERCLYVVNTAENHAAGMEAGVIYADTRAMLQDRVSALRDANVYERHRYRHIVGLPFVLGIQDGEASVETPFLVVRIMREGATEVFASGRYLDRVVEGEDGQLRFARRLAICDSRNIDTLLAIPL</sequence>
<reference evidence="3 4" key="1">
    <citation type="submission" date="2019-02" db="EMBL/GenBank/DDBJ databases">
        <title>Genomic Encyclopedia of Type Strains, Phase IV (KMG-IV): sequencing the most valuable type-strain genomes for metagenomic binning, comparative biology and taxonomic classification.</title>
        <authorList>
            <person name="Goeker M."/>
        </authorList>
    </citation>
    <scope>NUCLEOTIDE SEQUENCE [LARGE SCALE GENOMIC DNA]</scope>
    <source>
        <strain evidence="3 4">K24</strain>
    </source>
</reference>